<dbReference type="EMBL" id="JAWIZZ010000051">
    <property type="protein sequence ID" value="KAK5778886.1"/>
    <property type="molecule type" value="Genomic_DNA"/>
</dbReference>
<dbReference type="PANTHER" id="PTHR28218">
    <property type="entry name" value="VPS4-ASSOCIATED PROTEIN 1"/>
    <property type="match status" value="1"/>
</dbReference>
<feature type="region of interest" description="Disordered" evidence="1">
    <location>
        <begin position="102"/>
        <end position="133"/>
    </location>
</feature>
<sequence length="221" mass="26147">MNNEYIRRKVADKDIQLCLICHKLTSTVLFNKSGPDWIYSCDIHLDDNPQFVVPLHSDEYYKAVEELRCCQERLSQLNSKDEQSKSWDGWITTIFNKKREVEKNKNKDKDTIDEEIKDNNTGNSTSKADATPELVRKELQLKYDTALETMTMLQKQNKRFKLSDKIFQHRLQFHRDQKRRLHQLKKQEELMKREAANYSNTDPSELISKFNFPTAPKSSLE</sequence>
<evidence type="ECO:0000313" key="3">
    <source>
        <dbReference type="Proteomes" id="UP001306508"/>
    </source>
</evidence>
<gene>
    <name evidence="2" type="ORF">RI543_003813</name>
</gene>
<keyword evidence="3" id="KW-1185">Reference proteome</keyword>
<evidence type="ECO:0000256" key="1">
    <source>
        <dbReference type="SAM" id="MobiDB-lite"/>
    </source>
</evidence>
<proteinExistence type="predicted"/>
<dbReference type="Pfam" id="PF08432">
    <property type="entry name" value="Vfa1"/>
    <property type="match status" value="1"/>
</dbReference>
<comment type="caution">
    <text evidence="2">The sequence shown here is derived from an EMBL/GenBank/DDBJ whole genome shotgun (WGS) entry which is preliminary data.</text>
</comment>
<evidence type="ECO:0008006" key="4">
    <source>
        <dbReference type="Google" id="ProtNLM"/>
    </source>
</evidence>
<dbReference type="GO" id="GO:0007034">
    <property type="term" value="P:vacuolar transport"/>
    <property type="evidence" value="ECO:0007669"/>
    <property type="project" value="TreeGrafter"/>
</dbReference>
<reference evidence="3" key="1">
    <citation type="submission" date="2023-07" db="EMBL/GenBank/DDBJ databases">
        <title>A draft genome of Kazachstania heterogenica Y-27499.</title>
        <authorList>
            <person name="Donic C."/>
            <person name="Kralova J.S."/>
            <person name="Fidel L."/>
            <person name="Ben-Dor S."/>
            <person name="Jung S."/>
        </authorList>
    </citation>
    <scope>NUCLEOTIDE SEQUENCE [LARGE SCALE GENOMIC DNA]</scope>
    <source>
        <strain evidence="3">Y27499</strain>
    </source>
</reference>
<dbReference type="PANTHER" id="PTHR28218:SF1">
    <property type="entry name" value="VPS4-ASSOCIATED PROTEIN 1"/>
    <property type="match status" value="1"/>
</dbReference>
<dbReference type="InterPro" id="IPR013640">
    <property type="entry name" value="Vfa1"/>
</dbReference>
<name>A0AAN8A7L8_9SACH</name>
<protein>
    <recommendedName>
        <fullName evidence="4">VPS4-associated protein 1</fullName>
    </recommendedName>
</protein>
<dbReference type="Proteomes" id="UP001306508">
    <property type="component" value="Unassembled WGS sequence"/>
</dbReference>
<feature type="region of interest" description="Disordered" evidence="1">
    <location>
        <begin position="196"/>
        <end position="221"/>
    </location>
</feature>
<dbReference type="GO" id="GO:0005768">
    <property type="term" value="C:endosome"/>
    <property type="evidence" value="ECO:0007669"/>
    <property type="project" value="TreeGrafter"/>
</dbReference>
<accession>A0AAN8A7L8</accession>
<dbReference type="AlphaFoldDB" id="A0AAN8A7L8"/>
<organism evidence="2 3">
    <name type="scientific">Arxiozyma heterogenica</name>
    <dbReference type="NCBI Taxonomy" id="278026"/>
    <lineage>
        <taxon>Eukaryota</taxon>
        <taxon>Fungi</taxon>
        <taxon>Dikarya</taxon>
        <taxon>Ascomycota</taxon>
        <taxon>Saccharomycotina</taxon>
        <taxon>Saccharomycetes</taxon>
        <taxon>Saccharomycetales</taxon>
        <taxon>Saccharomycetaceae</taxon>
        <taxon>Arxiozyma</taxon>
    </lineage>
</organism>
<evidence type="ECO:0000313" key="2">
    <source>
        <dbReference type="EMBL" id="KAK5778886.1"/>
    </source>
</evidence>